<dbReference type="EMBL" id="CP036433">
    <property type="protein sequence ID" value="QDU93969.1"/>
    <property type="molecule type" value="Genomic_DNA"/>
</dbReference>
<dbReference type="PANTHER" id="PTHR12558:SF13">
    <property type="entry name" value="CELL DIVISION CYCLE PROTEIN 27 HOMOLOG"/>
    <property type="match status" value="1"/>
</dbReference>
<proteinExistence type="predicted"/>
<keyword evidence="5" id="KW-1185">Reference proteome</keyword>
<dbReference type="KEGG" id="lcre:Pla8534_17550"/>
<dbReference type="Gene3D" id="1.25.40.10">
    <property type="entry name" value="Tetratricopeptide repeat domain"/>
    <property type="match status" value="3"/>
</dbReference>
<keyword evidence="3" id="KW-1133">Transmembrane helix</keyword>
<accession>A0A518DQ49</accession>
<feature type="repeat" description="TPR" evidence="1">
    <location>
        <begin position="605"/>
        <end position="638"/>
    </location>
</feature>
<feature type="region of interest" description="Disordered" evidence="2">
    <location>
        <begin position="300"/>
        <end position="319"/>
    </location>
</feature>
<dbReference type="RefSeq" id="WP_145051581.1">
    <property type="nucleotide sequence ID" value="NZ_CP036433.1"/>
</dbReference>
<dbReference type="Proteomes" id="UP000317648">
    <property type="component" value="Chromosome"/>
</dbReference>
<dbReference type="OrthoDB" id="251479at2"/>
<organism evidence="4 5">
    <name type="scientific">Lignipirellula cremea</name>
    <dbReference type="NCBI Taxonomy" id="2528010"/>
    <lineage>
        <taxon>Bacteria</taxon>
        <taxon>Pseudomonadati</taxon>
        <taxon>Planctomycetota</taxon>
        <taxon>Planctomycetia</taxon>
        <taxon>Pirellulales</taxon>
        <taxon>Pirellulaceae</taxon>
        <taxon>Lignipirellula</taxon>
    </lineage>
</organism>
<dbReference type="Pfam" id="PF13432">
    <property type="entry name" value="TPR_16"/>
    <property type="match status" value="2"/>
</dbReference>
<dbReference type="Pfam" id="PF13181">
    <property type="entry name" value="TPR_8"/>
    <property type="match status" value="1"/>
</dbReference>
<gene>
    <name evidence="4" type="ORF">Pla8534_17550</name>
</gene>
<dbReference type="SUPFAM" id="SSF48452">
    <property type="entry name" value="TPR-like"/>
    <property type="match status" value="2"/>
</dbReference>
<feature type="repeat" description="TPR" evidence="1">
    <location>
        <begin position="392"/>
        <end position="425"/>
    </location>
</feature>
<feature type="region of interest" description="Disordered" evidence="2">
    <location>
        <begin position="324"/>
        <end position="363"/>
    </location>
</feature>
<feature type="transmembrane region" description="Helical" evidence="3">
    <location>
        <begin position="32"/>
        <end position="52"/>
    </location>
</feature>
<evidence type="ECO:0000313" key="5">
    <source>
        <dbReference type="Proteomes" id="UP000317648"/>
    </source>
</evidence>
<evidence type="ECO:0000256" key="2">
    <source>
        <dbReference type="SAM" id="MobiDB-lite"/>
    </source>
</evidence>
<dbReference type="PANTHER" id="PTHR12558">
    <property type="entry name" value="CELL DIVISION CYCLE 16,23,27"/>
    <property type="match status" value="1"/>
</dbReference>
<dbReference type="PROSITE" id="PS50005">
    <property type="entry name" value="TPR"/>
    <property type="match status" value="2"/>
</dbReference>
<dbReference type="InterPro" id="IPR011990">
    <property type="entry name" value="TPR-like_helical_dom_sf"/>
</dbReference>
<keyword evidence="3" id="KW-0472">Membrane</keyword>
<sequence length="921" mass="101729">MSTDPSTPDKPSLLDRLLVIPSAAANRPLQSLLVLGVATALLGAVACVWILLEAQAYAELEDRLQTGLTRLDEGDYAGAQEIAQELRSQPDAAVLDLGGPAFLSGAAIAAEATDAFDASERLRLHLLAARYLDEARFRGFPPGREPEGLFLLGRSLHDSFQYDASLPILAEAADALKTPDEQLDAERKKLRAEYLVDAAGLQASSAFHAQPPQYEAALRYNDAFLAEESREAARPRAWLLRAKILLAEEKFAEARTALKHLSEDSPLESARLLTAGRILVAEADSLLAAAAADEIAGRKTGNGVASNAEASSQGTAEKPELAVAPPAPLETPSDDPLAPPADDHLLTSPLFDEPPAPEDNTPDRLARTKYQEAERLFEESARCSTSFDQTAAQAQYFLGVALKKQNKKAAAQQQFRRAWQIAPDTPEGIAAGIEEADLLRLAGDKQGAVEVYIQTLHRAGEATADNPWLSTGELLARVDEAQRDLSEQGEFELALRMAEASSALAPPSEVQRSLAQVYASEGAQLAAEAKSLPEEERPAMIQRSRSELRQAANAYAALAEMKLATREYPALLWSSAENYLAGHDFLLAIAMFEKYLEEIPRNARPPALVQLGRAYLGRGDYAEALTPLLECIQFHPHHPDTYRARVLASEAQFEMGDLPAAIELLRKNLENEDLTPRSLEWRDSLFALGKVYLRQGSDLDAKSRQLGVYTDDQDQIKRGLDPLEKSEEAYQTAIRKLEEAVQRYPDAEQTAEARYWIAESRRLASRFPRRKLEVVSIETTRLALNEQINRNLKASISEFDQVIKQLTRKQDDSELTSIERGLLRNCYFHRADALFDLGDFTEAIAAYSSATSKYHDSPAALEAFVQISRCYRQINKPIEARGTLEQAKVLLRQIPEGIDFTSSTRYTRDEWTRLLDWMSLL</sequence>
<feature type="compositionally biased region" description="Polar residues" evidence="2">
    <location>
        <begin position="303"/>
        <end position="315"/>
    </location>
</feature>
<reference evidence="4 5" key="1">
    <citation type="submission" date="2019-02" db="EMBL/GenBank/DDBJ databases">
        <title>Deep-cultivation of Planctomycetes and their phenomic and genomic characterization uncovers novel biology.</title>
        <authorList>
            <person name="Wiegand S."/>
            <person name="Jogler M."/>
            <person name="Boedeker C."/>
            <person name="Pinto D."/>
            <person name="Vollmers J."/>
            <person name="Rivas-Marin E."/>
            <person name="Kohn T."/>
            <person name="Peeters S.H."/>
            <person name="Heuer A."/>
            <person name="Rast P."/>
            <person name="Oberbeckmann S."/>
            <person name="Bunk B."/>
            <person name="Jeske O."/>
            <person name="Meyerdierks A."/>
            <person name="Storesund J.E."/>
            <person name="Kallscheuer N."/>
            <person name="Luecker S."/>
            <person name="Lage O.M."/>
            <person name="Pohl T."/>
            <person name="Merkel B.J."/>
            <person name="Hornburger P."/>
            <person name="Mueller R.-W."/>
            <person name="Bruemmer F."/>
            <person name="Labrenz M."/>
            <person name="Spormann A.M."/>
            <person name="Op den Camp H."/>
            <person name="Overmann J."/>
            <person name="Amann R."/>
            <person name="Jetten M.S.M."/>
            <person name="Mascher T."/>
            <person name="Medema M.H."/>
            <person name="Devos D.P."/>
            <person name="Kaster A.-K."/>
            <person name="Ovreas L."/>
            <person name="Rohde M."/>
            <person name="Galperin M.Y."/>
            <person name="Jogler C."/>
        </authorList>
    </citation>
    <scope>NUCLEOTIDE SEQUENCE [LARGE SCALE GENOMIC DNA]</scope>
    <source>
        <strain evidence="4 5">Pla85_3_4</strain>
    </source>
</reference>
<name>A0A518DQ49_9BACT</name>
<evidence type="ECO:0000256" key="3">
    <source>
        <dbReference type="SAM" id="Phobius"/>
    </source>
</evidence>
<dbReference type="SMART" id="SM00028">
    <property type="entry name" value="TPR"/>
    <property type="match status" value="5"/>
</dbReference>
<keyword evidence="1" id="KW-0802">TPR repeat</keyword>
<dbReference type="AlphaFoldDB" id="A0A518DQ49"/>
<protein>
    <submittedName>
        <fullName evidence="4">Tetratricopeptide repeat protein</fullName>
    </submittedName>
</protein>
<keyword evidence="3" id="KW-0812">Transmembrane</keyword>
<evidence type="ECO:0000256" key="1">
    <source>
        <dbReference type="PROSITE-ProRule" id="PRU00339"/>
    </source>
</evidence>
<dbReference type="InterPro" id="IPR019734">
    <property type="entry name" value="TPR_rpt"/>
</dbReference>
<evidence type="ECO:0000313" key="4">
    <source>
        <dbReference type="EMBL" id="QDU93969.1"/>
    </source>
</evidence>